<dbReference type="PROSITE" id="PS51032">
    <property type="entry name" value="AP2_ERF"/>
    <property type="match status" value="2"/>
</dbReference>
<dbReference type="SUPFAM" id="SSF54171">
    <property type="entry name" value="DNA-binding domain"/>
    <property type="match status" value="2"/>
</dbReference>
<keyword evidence="5" id="KW-0539">Nucleus</keyword>
<dbReference type="Proteomes" id="UP001491310">
    <property type="component" value="Unassembled WGS sequence"/>
</dbReference>
<dbReference type="Gene3D" id="3.30.730.10">
    <property type="entry name" value="AP2/ERF domain"/>
    <property type="match status" value="2"/>
</dbReference>
<feature type="domain" description="AP2/ERF" evidence="7">
    <location>
        <begin position="25"/>
        <end position="81"/>
    </location>
</feature>
<dbReference type="PANTHER" id="PTHR32467:SF213">
    <property type="entry name" value="OS03G0770700 PROTEIN"/>
    <property type="match status" value="1"/>
</dbReference>
<feature type="compositionally biased region" description="Basic residues" evidence="6">
    <location>
        <begin position="1"/>
        <end position="12"/>
    </location>
</feature>
<feature type="region of interest" description="Disordered" evidence="6">
    <location>
        <begin position="1"/>
        <end position="25"/>
    </location>
</feature>
<evidence type="ECO:0000256" key="1">
    <source>
        <dbReference type="ARBA" id="ARBA00004123"/>
    </source>
</evidence>
<dbReference type="EMBL" id="JALJOT010000003">
    <property type="protein sequence ID" value="KAK9916825.1"/>
    <property type="molecule type" value="Genomic_DNA"/>
</dbReference>
<comment type="caution">
    <text evidence="8">The sequence shown here is derived from an EMBL/GenBank/DDBJ whole genome shotgun (WGS) entry which is preliminary data.</text>
</comment>
<keyword evidence="4" id="KW-0804">Transcription</keyword>
<evidence type="ECO:0000256" key="5">
    <source>
        <dbReference type="ARBA" id="ARBA00023242"/>
    </source>
</evidence>
<evidence type="ECO:0000256" key="6">
    <source>
        <dbReference type="SAM" id="MobiDB-lite"/>
    </source>
</evidence>
<dbReference type="InterPro" id="IPR036955">
    <property type="entry name" value="AP2/ERF_dom_sf"/>
</dbReference>
<evidence type="ECO:0000313" key="9">
    <source>
        <dbReference type="Proteomes" id="UP001491310"/>
    </source>
</evidence>
<keyword evidence="9" id="KW-1185">Reference proteome</keyword>
<proteinExistence type="predicted"/>
<comment type="subcellular location">
    <subcellularLocation>
        <location evidence="1">Nucleus</location>
    </subcellularLocation>
</comment>
<evidence type="ECO:0000256" key="3">
    <source>
        <dbReference type="ARBA" id="ARBA00023125"/>
    </source>
</evidence>
<protein>
    <recommendedName>
        <fullName evidence="7">AP2/ERF domain-containing protein</fullName>
    </recommendedName>
</protein>
<sequence>MHRKKRALKRPRKGPERRTTKATSRFRGVTHHCRTQRWEAHIWQEGKQIYLGGFDAEEQAALAYDLAALKFRGPDAQINFDISNYQQELLHFNDVTKEEVVQNLRRQSKGYQKTSSQFRGVTLHQKGKWEARIGQMVGKKYKYLGLFATELEAAQAYDRESVERKGIDAVTNFDLSEYSALLSPEDQDLAVQRGLIPAAALGHAQPGSHLQLGPHAEHMAEDASPQLFGSSRPPLSPQVGTKLDGIESLEERMQQMAEGAFGLSGGAGTAQQPHTGHHLALLFDDWAYDHLEPL</sequence>
<dbReference type="Pfam" id="PF00847">
    <property type="entry name" value="AP2"/>
    <property type="match status" value="1"/>
</dbReference>
<gene>
    <name evidence="8" type="ORF">WJX75_007474</name>
</gene>
<feature type="domain" description="AP2/ERF" evidence="7">
    <location>
        <begin position="117"/>
        <end position="174"/>
    </location>
</feature>
<dbReference type="SMART" id="SM00380">
    <property type="entry name" value="AP2"/>
    <property type="match status" value="2"/>
</dbReference>
<reference evidence="8 9" key="1">
    <citation type="journal article" date="2024" name="Nat. Commun.">
        <title>Phylogenomics reveals the evolutionary origins of lichenization in chlorophyte algae.</title>
        <authorList>
            <person name="Puginier C."/>
            <person name="Libourel C."/>
            <person name="Otte J."/>
            <person name="Skaloud P."/>
            <person name="Haon M."/>
            <person name="Grisel S."/>
            <person name="Petersen M."/>
            <person name="Berrin J.G."/>
            <person name="Delaux P.M."/>
            <person name="Dal Grande F."/>
            <person name="Keller J."/>
        </authorList>
    </citation>
    <scope>NUCLEOTIDE SEQUENCE [LARGE SCALE GENOMIC DNA]</scope>
    <source>
        <strain evidence="8 9">SAG 216-7</strain>
    </source>
</reference>
<dbReference type="PANTHER" id="PTHR32467">
    <property type="entry name" value="AP2-LIKE ETHYLENE-RESPONSIVE TRANSCRIPTION FACTOR"/>
    <property type="match status" value="1"/>
</dbReference>
<dbReference type="InterPro" id="IPR016177">
    <property type="entry name" value="DNA-bd_dom_sf"/>
</dbReference>
<keyword evidence="2" id="KW-0805">Transcription regulation</keyword>
<dbReference type="CDD" id="cd00018">
    <property type="entry name" value="AP2"/>
    <property type="match status" value="1"/>
</dbReference>
<keyword evidence="3" id="KW-0238">DNA-binding</keyword>
<organism evidence="8 9">
    <name type="scientific">Coccomyxa subellipsoidea</name>
    <dbReference type="NCBI Taxonomy" id="248742"/>
    <lineage>
        <taxon>Eukaryota</taxon>
        <taxon>Viridiplantae</taxon>
        <taxon>Chlorophyta</taxon>
        <taxon>core chlorophytes</taxon>
        <taxon>Trebouxiophyceae</taxon>
        <taxon>Trebouxiophyceae incertae sedis</taxon>
        <taxon>Coccomyxaceae</taxon>
        <taxon>Coccomyxa</taxon>
    </lineage>
</organism>
<evidence type="ECO:0000259" key="7">
    <source>
        <dbReference type="PROSITE" id="PS51032"/>
    </source>
</evidence>
<evidence type="ECO:0000256" key="4">
    <source>
        <dbReference type="ARBA" id="ARBA00023163"/>
    </source>
</evidence>
<dbReference type="InterPro" id="IPR001471">
    <property type="entry name" value="AP2/ERF_dom"/>
</dbReference>
<name>A0ABR2YZJ7_9CHLO</name>
<accession>A0ABR2YZJ7</accession>
<evidence type="ECO:0000256" key="2">
    <source>
        <dbReference type="ARBA" id="ARBA00023015"/>
    </source>
</evidence>
<evidence type="ECO:0000313" key="8">
    <source>
        <dbReference type="EMBL" id="KAK9916825.1"/>
    </source>
</evidence>